<dbReference type="EMBL" id="FMSV02000171">
    <property type="protein sequence ID" value="SEH05208.1"/>
    <property type="molecule type" value="Genomic_DNA"/>
</dbReference>
<dbReference type="Pfam" id="PF07021">
    <property type="entry name" value="MetW"/>
    <property type="match status" value="1"/>
</dbReference>
<evidence type="ECO:0008006" key="3">
    <source>
        <dbReference type="Google" id="ProtNLM"/>
    </source>
</evidence>
<keyword evidence="2" id="KW-1185">Reference proteome</keyword>
<accession>A0A1H6F4W6</accession>
<dbReference type="NCBIfam" id="TIGR02081">
    <property type="entry name" value="metW"/>
    <property type="match status" value="1"/>
</dbReference>
<reference evidence="1 2" key="1">
    <citation type="submission" date="2016-10" db="EMBL/GenBank/DDBJ databases">
        <authorList>
            <person name="de Groot N.N."/>
        </authorList>
    </citation>
    <scope>NUCLEOTIDE SEQUENCE [LARGE SCALE GENOMIC DNA]</scope>
    <source>
        <strain evidence="1">MBHS1</strain>
    </source>
</reference>
<gene>
    <name evidence="1" type="ORF">MBHS_01061</name>
</gene>
<evidence type="ECO:0000313" key="2">
    <source>
        <dbReference type="Proteomes" id="UP000236724"/>
    </source>
</evidence>
<proteinExistence type="predicted"/>
<sequence>MSPNHLRTDLELLSNWIQPSSHVLDLGCGDGTLLEHLRQQRQVTGYGLEIDPENVTRCIAAGVNVIQRDLDEGLSDFKDNAFDYVMMTQTLQAIRCPDQLLPEMLRIGREGIVTFPNFGHWLARLQLLRGRMPVSRALPYQWYDTPNIHHCTLRDFEALCQKLNIQILECMVVDPEHKSSWGMRTFPNLLGEIAVYRIQRCLET</sequence>
<dbReference type="InterPro" id="IPR029063">
    <property type="entry name" value="SAM-dependent_MTases_sf"/>
</dbReference>
<name>A0A1H6F4W6_9GAMM</name>
<organism evidence="1 2">
    <name type="scientific">Candidatus Venteria ishoeyi</name>
    <dbReference type="NCBI Taxonomy" id="1899563"/>
    <lineage>
        <taxon>Bacteria</taxon>
        <taxon>Pseudomonadati</taxon>
        <taxon>Pseudomonadota</taxon>
        <taxon>Gammaproteobacteria</taxon>
        <taxon>Thiotrichales</taxon>
        <taxon>Thiotrichaceae</taxon>
        <taxon>Venteria</taxon>
    </lineage>
</organism>
<dbReference type="Gene3D" id="3.40.50.150">
    <property type="entry name" value="Vaccinia Virus protein VP39"/>
    <property type="match status" value="1"/>
</dbReference>
<evidence type="ECO:0000313" key="1">
    <source>
        <dbReference type="EMBL" id="SEH05208.1"/>
    </source>
</evidence>
<dbReference type="InterPro" id="IPR010743">
    <property type="entry name" value="Methionine_synth_MetW"/>
</dbReference>
<dbReference type="CDD" id="cd02440">
    <property type="entry name" value="AdoMet_MTases"/>
    <property type="match status" value="1"/>
</dbReference>
<dbReference type="SUPFAM" id="SSF53335">
    <property type="entry name" value="S-adenosyl-L-methionine-dependent methyltransferases"/>
    <property type="match status" value="1"/>
</dbReference>
<dbReference type="Proteomes" id="UP000236724">
    <property type="component" value="Unassembled WGS sequence"/>
</dbReference>
<protein>
    <recommendedName>
        <fullName evidence="3">Methionine biosynthesis protein MetW</fullName>
    </recommendedName>
</protein>
<dbReference type="AlphaFoldDB" id="A0A1H6F4W6"/>